<dbReference type="STRING" id="154538.A0A1M2W407"/>
<organism evidence="2 3">
    <name type="scientific">Trametes pubescens</name>
    <name type="common">White-rot fungus</name>
    <dbReference type="NCBI Taxonomy" id="154538"/>
    <lineage>
        <taxon>Eukaryota</taxon>
        <taxon>Fungi</taxon>
        <taxon>Dikarya</taxon>
        <taxon>Basidiomycota</taxon>
        <taxon>Agaricomycotina</taxon>
        <taxon>Agaricomycetes</taxon>
        <taxon>Polyporales</taxon>
        <taxon>Polyporaceae</taxon>
        <taxon>Trametes</taxon>
    </lineage>
</organism>
<keyword evidence="1" id="KW-0472">Membrane</keyword>
<evidence type="ECO:0000313" key="2">
    <source>
        <dbReference type="EMBL" id="OJT14595.1"/>
    </source>
</evidence>
<dbReference type="EMBL" id="MNAD01000276">
    <property type="protein sequence ID" value="OJT14595.1"/>
    <property type="molecule type" value="Genomic_DNA"/>
</dbReference>
<dbReference type="OrthoDB" id="410267at2759"/>
<proteinExistence type="predicted"/>
<protein>
    <submittedName>
        <fullName evidence="2">Uncharacterized protein</fullName>
    </submittedName>
</protein>
<reference evidence="2 3" key="1">
    <citation type="submission" date="2016-10" db="EMBL/GenBank/DDBJ databases">
        <title>Genome sequence of the basidiomycete white-rot fungus Trametes pubescens.</title>
        <authorList>
            <person name="Makela M.R."/>
            <person name="Granchi Z."/>
            <person name="Peng M."/>
            <person name="De Vries R.P."/>
            <person name="Grigoriev I."/>
            <person name="Riley R."/>
            <person name="Hilden K."/>
        </authorList>
    </citation>
    <scope>NUCLEOTIDE SEQUENCE [LARGE SCALE GENOMIC DNA]</scope>
    <source>
        <strain evidence="2 3">FBCC735</strain>
    </source>
</reference>
<dbReference type="AlphaFoldDB" id="A0A1M2W407"/>
<feature type="transmembrane region" description="Helical" evidence="1">
    <location>
        <begin position="40"/>
        <end position="60"/>
    </location>
</feature>
<evidence type="ECO:0000256" key="1">
    <source>
        <dbReference type="SAM" id="Phobius"/>
    </source>
</evidence>
<comment type="caution">
    <text evidence="2">The sequence shown here is derived from an EMBL/GenBank/DDBJ whole genome shotgun (WGS) entry which is preliminary data.</text>
</comment>
<gene>
    <name evidence="2" type="ORF">TRAPUB_8841</name>
</gene>
<sequence>MSIAKAVPNLIELVYRGMAGQYPFAALVGKAIDRYGPWSCSLAACILNSIGFGLFARVIAQTPPDASHPSAGAFRLLVLYFGMIGLATVCS</sequence>
<keyword evidence="1" id="KW-1133">Transmembrane helix</keyword>
<dbReference type="Proteomes" id="UP000184267">
    <property type="component" value="Unassembled WGS sequence"/>
</dbReference>
<keyword evidence="1" id="KW-0812">Transmembrane</keyword>
<name>A0A1M2W407_TRAPU</name>
<evidence type="ECO:0000313" key="3">
    <source>
        <dbReference type="Proteomes" id="UP000184267"/>
    </source>
</evidence>
<accession>A0A1M2W407</accession>
<keyword evidence="3" id="KW-1185">Reference proteome</keyword>
<feature type="transmembrane region" description="Helical" evidence="1">
    <location>
        <begin position="72"/>
        <end position="90"/>
    </location>
</feature>